<keyword evidence="1" id="KW-0812">Transmembrane</keyword>
<dbReference type="EMBL" id="JAGSOT010000060">
    <property type="protein sequence ID" value="MBR7797577.1"/>
    <property type="molecule type" value="Genomic_DNA"/>
</dbReference>
<organism evidence="2 3">
    <name type="scientific">Virgibacillus salarius</name>
    <dbReference type="NCBI Taxonomy" id="447199"/>
    <lineage>
        <taxon>Bacteria</taxon>
        <taxon>Bacillati</taxon>
        <taxon>Bacillota</taxon>
        <taxon>Bacilli</taxon>
        <taxon>Bacillales</taxon>
        <taxon>Bacillaceae</taxon>
        <taxon>Virgibacillus</taxon>
    </lineage>
</organism>
<name>A0A941DYB1_9BACI</name>
<proteinExistence type="predicted"/>
<evidence type="ECO:0000313" key="2">
    <source>
        <dbReference type="EMBL" id="MBR7797577.1"/>
    </source>
</evidence>
<reference evidence="2" key="1">
    <citation type="submission" date="2021-04" db="EMBL/GenBank/DDBJ databases">
        <title>Isolation and polyphasic classification of algal microorganism.</title>
        <authorList>
            <person name="Wang S."/>
        </authorList>
    </citation>
    <scope>NUCLEOTIDE SEQUENCE</scope>
    <source>
        <strain evidence="2">720a</strain>
    </source>
</reference>
<gene>
    <name evidence="2" type="ORF">KCX74_16220</name>
</gene>
<feature type="transmembrane region" description="Helical" evidence="1">
    <location>
        <begin position="109"/>
        <end position="130"/>
    </location>
</feature>
<dbReference type="AlphaFoldDB" id="A0A941DYB1"/>
<comment type="caution">
    <text evidence="2">The sequence shown here is derived from an EMBL/GenBank/DDBJ whole genome shotgun (WGS) entry which is preliminary data.</text>
</comment>
<feature type="transmembrane region" description="Helical" evidence="1">
    <location>
        <begin position="9"/>
        <end position="29"/>
    </location>
</feature>
<dbReference type="RefSeq" id="WP_026680190.1">
    <property type="nucleotide sequence ID" value="NZ_BAAACY010000050.1"/>
</dbReference>
<keyword evidence="1" id="KW-1133">Transmembrane helix</keyword>
<evidence type="ECO:0000256" key="1">
    <source>
        <dbReference type="SAM" id="Phobius"/>
    </source>
</evidence>
<feature type="transmembrane region" description="Helical" evidence="1">
    <location>
        <begin position="142"/>
        <end position="162"/>
    </location>
</feature>
<evidence type="ECO:0000313" key="3">
    <source>
        <dbReference type="Proteomes" id="UP000675284"/>
    </source>
</evidence>
<feature type="transmembrane region" description="Helical" evidence="1">
    <location>
        <begin position="35"/>
        <end position="56"/>
    </location>
</feature>
<accession>A0A941DYB1</accession>
<feature type="transmembrane region" description="Helical" evidence="1">
    <location>
        <begin position="76"/>
        <end position="97"/>
    </location>
</feature>
<protein>
    <submittedName>
        <fullName evidence="2">Uncharacterized protein</fullName>
    </submittedName>
</protein>
<sequence length="165" mass="19013">MKKEIRNRLIILIVLAFLPILFLTIDYKLDVENNYINSLFFVIATLIVTMTIYVILSLIIKKYPSLFEKGIWNNPFHTLMIGTLILFVFILVAVLSVNNLDFSPTMNKGLTFIMAYPVVFVLILMIDSFYKGVFNIVRERRLFISSISVVFILAIMILFGSLSNM</sequence>
<keyword evidence="3" id="KW-1185">Reference proteome</keyword>
<dbReference type="Proteomes" id="UP000675284">
    <property type="component" value="Unassembled WGS sequence"/>
</dbReference>
<keyword evidence="1" id="KW-0472">Membrane</keyword>